<dbReference type="Pfam" id="PF00239">
    <property type="entry name" value="Resolvase"/>
    <property type="match status" value="1"/>
</dbReference>
<feature type="coiled-coil region" evidence="1">
    <location>
        <begin position="447"/>
        <end position="496"/>
    </location>
</feature>
<dbReference type="PANTHER" id="PTHR30461:SF23">
    <property type="entry name" value="DNA RECOMBINASE-RELATED"/>
    <property type="match status" value="1"/>
</dbReference>
<dbReference type="InterPro" id="IPR006119">
    <property type="entry name" value="Resolv_N"/>
</dbReference>
<keyword evidence="1" id="KW-0175">Coiled coil</keyword>
<dbReference type="PANTHER" id="PTHR30461">
    <property type="entry name" value="DNA-INVERTASE FROM LAMBDOID PROPHAGE"/>
    <property type="match status" value="1"/>
</dbReference>
<dbReference type="SUPFAM" id="SSF53041">
    <property type="entry name" value="Resolvase-like"/>
    <property type="match status" value="1"/>
</dbReference>
<dbReference type="InterPro" id="IPR025827">
    <property type="entry name" value="Zn_ribbon_recom_dom"/>
</dbReference>
<dbReference type="AlphaFoldDB" id="A0A179STI6"/>
<dbReference type="PROSITE" id="PS51737">
    <property type="entry name" value="RECOMBINASE_DNA_BIND"/>
    <property type="match status" value="1"/>
</dbReference>
<dbReference type="STRING" id="152268.A6K24_06285"/>
<dbReference type="InterPro" id="IPR036162">
    <property type="entry name" value="Resolvase-like_N_sf"/>
</dbReference>
<organism evidence="3 4">
    <name type="scientific">Metabacillus litoralis</name>
    <dbReference type="NCBI Taxonomy" id="152268"/>
    <lineage>
        <taxon>Bacteria</taxon>
        <taxon>Bacillati</taxon>
        <taxon>Bacillota</taxon>
        <taxon>Bacilli</taxon>
        <taxon>Bacillales</taxon>
        <taxon>Bacillaceae</taxon>
        <taxon>Metabacillus</taxon>
    </lineage>
</organism>
<reference evidence="4" key="1">
    <citation type="submission" date="2016-04" db="EMBL/GenBank/DDBJ databases">
        <authorList>
            <person name="Lyu Z."/>
            <person name="Lyu W."/>
        </authorList>
    </citation>
    <scope>NUCLEOTIDE SEQUENCE [LARGE SCALE GENOMIC DNA]</scope>
    <source>
        <strain evidence="4">C44</strain>
    </source>
</reference>
<dbReference type="GO" id="GO:0003677">
    <property type="term" value="F:DNA binding"/>
    <property type="evidence" value="ECO:0007669"/>
    <property type="project" value="InterPro"/>
</dbReference>
<dbReference type="SMART" id="SM00857">
    <property type="entry name" value="Resolvase"/>
    <property type="match status" value="1"/>
</dbReference>
<proteinExistence type="predicted"/>
<comment type="caution">
    <text evidence="3">The sequence shown here is derived from an EMBL/GenBank/DDBJ whole genome shotgun (WGS) entry which is preliminary data.</text>
</comment>
<feature type="domain" description="Recombinase" evidence="2">
    <location>
        <begin position="175"/>
        <end position="302"/>
    </location>
</feature>
<dbReference type="EMBL" id="LWSG01000023">
    <property type="protein sequence ID" value="OAS85116.1"/>
    <property type="molecule type" value="Genomic_DNA"/>
</dbReference>
<dbReference type="Pfam" id="PF07508">
    <property type="entry name" value="Recombinase"/>
    <property type="match status" value="1"/>
</dbReference>
<dbReference type="InterPro" id="IPR038109">
    <property type="entry name" value="DNA_bind_recomb_sf"/>
</dbReference>
<dbReference type="Gene3D" id="3.90.1750.20">
    <property type="entry name" value="Putative Large Serine Recombinase, Chain B, Domain 2"/>
    <property type="match status" value="1"/>
</dbReference>
<evidence type="ECO:0000259" key="2">
    <source>
        <dbReference type="PROSITE" id="PS51737"/>
    </source>
</evidence>
<dbReference type="Gene3D" id="3.40.50.1390">
    <property type="entry name" value="Resolvase, N-terminal catalytic domain"/>
    <property type="match status" value="1"/>
</dbReference>
<dbReference type="RefSeq" id="WP_066335011.1">
    <property type="nucleotide sequence ID" value="NZ_LWSG01000023.1"/>
</dbReference>
<gene>
    <name evidence="3" type="ORF">A6K24_06285</name>
</gene>
<keyword evidence="4" id="KW-1185">Reference proteome</keyword>
<evidence type="ECO:0000256" key="1">
    <source>
        <dbReference type="SAM" id="Coils"/>
    </source>
</evidence>
<name>A0A179STI6_9BACI</name>
<evidence type="ECO:0000313" key="3">
    <source>
        <dbReference type="EMBL" id="OAS85116.1"/>
    </source>
</evidence>
<dbReference type="InterPro" id="IPR050639">
    <property type="entry name" value="SSR_resolvase"/>
</dbReference>
<feature type="coiled-coil region" evidence="1">
    <location>
        <begin position="388"/>
        <end position="422"/>
    </location>
</feature>
<protein>
    <recommendedName>
        <fullName evidence="2">Recombinase domain-containing protein</fullName>
    </recommendedName>
</protein>
<accession>A0A179STI6</accession>
<dbReference type="GO" id="GO:0000150">
    <property type="term" value="F:DNA strand exchange activity"/>
    <property type="evidence" value="ECO:0007669"/>
    <property type="project" value="InterPro"/>
</dbReference>
<dbReference type="Proteomes" id="UP000078534">
    <property type="component" value="Unassembled WGS sequence"/>
</dbReference>
<dbReference type="CDD" id="cd00338">
    <property type="entry name" value="Ser_Recombinase"/>
    <property type="match status" value="1"/>
</dbReference>
<dbReference type="InterPro" id="IPR011109">
    <property type="entry name" value="DNA_bind_recombinase_dom"/>
</dbReference>
<sequence length="553" mass="64861">MKVAVYTRVSTDHEEQVTSMQNQKEYYQDYCREKGYELVNLYADEGLSATSPNRKEFLEMLIDAGIDIVRDQETNKIIDFKLSKRKPKFDRIITKDITRFARNVDSIEIARALRLKKVFIYFENMDLNTEKESWEMEYSLYMTFSQQESIDRSKKVAFAYKQRANKNIYHMSTPLYGYSYDKEKDEYIIDEIEGKVVKEIFDLYVNGGLGTKAISSLLNEREIKTKKDKLWRGTTIKDMIKNEKYKGQVIFNKYTNTGVTSGKKKIKRDPSEWKVVDNAIVAVIDEETWEKAQQIMSNRTKETTYGNKVGSKKVKNVFFNKIYCSNCITEFTRVSGTKKRKTGKVTEYTYYCKNRRMFGTCDIRGISHKVLEREVMKLANGNLQGILNLNLNEESEHAQKIIDRLDQKRQEAGQAKLSIEEKIQNISNQIDKLFDSFLSEGTGELMIKATQKKIEQLEKGKQDLEKQLFSYDFLEIDKIESKVKERLESIQKLTKRKTYEFEEVLEYISKIVVFPNKHLEFIIKSPTIILYALGDILENIEDQYITHPYSVDY</sequence>
<evidence type="ECO:0000313" key="4">
    <source>
        <dbReference type="Proteomes" id="UP000078534"/>
    </source>
</evidence>
<dbReference type="Pfam" id="PF13408">
    <property type="entry name" value="Zn_ribbon_recom"/>
    <property type="match status" value="1"/>
</dbReference>